<evidence type="ECO:0000256" key="1">
    <source>
        <dbReference type="SAM" id="Phobius"/>
    </source>
</evidence>
<reference evidence="2 3" key="1">
    <citation type="journal article" date="2018" name="Genome Announc.">
        <title>Draft Genome Sequence of "Candidatus Phycosocius bacilliformis," an Alphaproteobacterial Ectosymbiont of the Hydrocarbon-Producing Green Alga Botryococcus braunii.</title>
        <authorList>
            <person name="Tanabe Y."/>
            <person name="Yamaguchi H."/>
            <person name="Watanabe M.M."/>
        </authorList>
    </citation>
    <scope>NUCLEOTIDE SEQUENCE [LARGE SCALE GENOMIC DNA]</scope>
    <source>
        <strain evidence="2 3">BOTRYCO-2</strain>
    </source>
</reference>
<dbReference type="RefSeq" id="WP_133245759.1">
    <property type="nucleotide sequence ID" value="NZ_BFBR01000004.1"/>
</dbReference>
<keyword evidence="1" id="KW-1133">Transmembrane helix</keyword>
<proteinExistence type="predicted"/>
<keyword evidence="1" id="KW-0472">Membrane</keyword>
<feature type="transmembrane region" description="Helical" evidence="1">
    <location>
        <begin position="12"/>
        <end position="34"/>
    </location>
</feature>
<dbReference type="Proteomes" id="UP000245086">
    <property type="component" value="Unassembled WGS sequence"/>
</dbReference>
<feature type="transmembrane region" description="Helical" evidence="1">
    <location>
        <begin position="71"/>
        <end position="92"/>
    </location>
</feature>
<keyword evidence="3" id="KW-1185">Reference proteome</keyword>
<evidence type="ECO:0000313" key="2">
    <source>
        <dbReference type="EMBL" id="GBF57975.1"/>
    </source>
</evidence>
<comment type="caution">
    <text evidence="2">The sequence shown here is derived from an EMBL/GenBank/DDBJ whole genome shotgun (WGS) entry which is preliminary data.</text>
</comment>
<feature type="transmembrane region" description="Helical" evidence="1">
    <location>
        <begin position="40"/>
        <end position="59"/>
    </location>
</feature>
<evidence type="ECO:0000313" key="3">
    <source>
        <dbReference type="Proteomes" id="UP000245086"/>
    </source>
</evidence>
<gene>
    <name evidence="2" type="ORF">PbB2_01646</name>
</gene>
<dbReference type="EMBL" id="BFBR01000004">
    <property type="protein sequence ID" value="GBF57975.1"/>
    <property type="molecule type" value="Genomic_DNA"/>
</dbReference>
<keyword evidence="1" id="KW-0812">Transmembrane</keyword>
<protein>
    <submittedName>
        <fullName evidence="2">Uncharacterized protein</fullName>
    </submittedName>
</protein>
<feature type="transmembrane region" description="Helical" evidence="1">
    <location>
        <begin position="128"/>
        <end position="151"/>
    </location>
</feature>
<organism evidence="2 3">
    <name type="scientific">Candidatus Phycosocius bacilliformis</name>
    <dbReference type="NCBI Taxonomy" id="1445552"/>
    <lineage>
        <taxon>Bacteria</taxon>
        <taxon>Pseudomonadati</taxon>
        <taxon>Pseudomonadota</taxon>
        <taxon>Alphaproteobacteria</taxon>
        <taxon>Caulobacterales</taxon>
        <taxon>Caulobacterales incertae sedis</taxon>
        <taxon>Candidatus Phycosocius</taxon>
    </lineage>
</organism>
<sequence>MNDKRATMEDQLTIMVYGAFFFFLGAKWLCGVFIVDAPLLLTLASAACTIPFWIVVFSAKLPPNLPKSKLLWGLGFLSKCYVFGLAAMMFAAEIYRSAGTEISRQEPNANAQLLLDAWTHQAAMLSQLAMYGFVVGLAMVGIMLIAAPILLTRRARPLVEGNQA</sequence>
<dbReference type="AlphaFoldDB" id="A0A2P2EA81"/>
<accession>A0A2P2EA81</accession>
<name>A0A2P2EA81_9PROT</name>